<name>A0ABT5K765_9BURK</name>
<evidence type="ECO:0000313" key="2">
    <source>
        <dbReference type="Proteomes" id="UP001221208"/>
    </source>
</evidence>
<dbReference type="InterPro" id="IPR016084">
    <property type="entry name" value="Haem_Oase-like_multi-hlx"/>
</dbReference>
<dbReference type="RefSeq" id="WP_273672841.1">
    <property type="nucleotide sequence ID" value="NZ_JAQQXR010000007.1"/>
</dbReference>
<dbReference type="Gene3D" id="1.20.910.10">
    <property type="entry name" value="Heme oxygenase-like"/>
    <property type="match status" value="1"/>
</dbReference>
<evidence type="ECO:0000313" key="1">
    <source>
        <dbReference type="EMBL" id="MDC8759597.1"/>
    </source>
</evidence>
<keyword evidence="2" id="KW-1185">Reference proteome</keyword>
<comment type="caution">
    <text evidence="1">The sequence shown here is derived from an EMBL/GenBank/DDBJ whole genome shotgun (WGS) entry which is preliminary data.</text>
</comment>
<dbReference type="Proteomes" id="UP001221208">
    <property type="component" value="Unassembled WGS sequence"/>
</dbReference>
<dbReference type="Pfam" id="PF14518">
    <property type="entry name" value="Haem_oxygenas_2"/>
    <property type="match status" value="1"/>
</dbReference>
<proteinExistence type="predicted"/>
<sequence length="257" mass="29526">MKNTLLNYMSGLENHPVFDNDYFKLLKTEKLTPPLYASHRANFFFRTMATVMGIAHICANAAQNHDQDTLILFSYILNEECGNGDKSQCHELLMEQSHNMYGQLEFDLPPLRVKDAEASRLNPRDDNSDSLIIDETRDYRSKINALLTRNYPTMLGVAYALETHASIMLTNFRDMFSFNRSHMDKNEYTRKVEIYFNCHLDSGVEDRHAADAQQCVVNNCVSESALADIMYGIDETLKIQHAMWNGMHRKAVQILNA</sequence>
<reference evidence="1 2" key="1">
    <citation type="submission" date="2022-10" db="EMBL/GenBank/DDBJ databases">
        <title>Janthinobacterium sp. hw3 Genome sequencing.</title>
        <authorList>
            <person name="Park S."/>
        </authorList>
    </citation>
    <scope>NUCLEOTIDE SEQUENCE [LARGE SCALE GENOMIC DNA]</scope>
    <source>
        <strain evidence="2">hw3</strain>
    </source>
</reference>
<dbReference type="EMBL" id="JAQQXR010000007">
    <property type="protein sequence ID" value="MDC8759597.1"/>
    <property type="molecule type" value="Genomic_DNA"/>
</dbReference>
<protein>
    <submittedName>
        <fullName evidence="1">Iron-containing redox enzyme family protein</fullName>
    </submittedName>
</protein>
<organism evidence="1 2">
    <name type="scientific">Janthinobacterium fluminis</name>
    <dbReference type="NCBI Taxonomy" id="2987524"/>
    <lineage>
        <taxon>Bacteria</taxon>
        <taxon>Pseudomonadati</taxon>
        <taxon>Pseudomonadota</taxon>
        <taxon>Betaproteobacteria</taxon>
        <taxon>Burkholderiales</taxon>
        <taxon>Oxalobacteraceae</taxon>
        <taxon>Janthinobacterium</taxon>
    </lineage>
</organism>
<gene>
    <name evidence="1" type="ORF">OIK44_18595</name>
</gene>
<accession>A0ABT5K765</accession>